<evidence type="ECO:0000313" key="1">
    <source>
        <dbReference type="EMBL" id="KAJ3546524.1"/>
    </source>
</evidence>
<organism evidence="1 2">
    <name type="scientific">Phlebia brevispora</name>
    <dbReference type="NCBI Taxonomy" id="194682"/>
    <lineage>
        <taxon>Eukaryota</taxon>
        <taxon>Fungi</taxon>
        <taxon>Dikarya</taxon>
        <taxon>Basidiomycota</taxon>
        <taxon>Agaricomycotina</taxon>
        <taxon>Agaricomycetes</taxon>
        <taxon>Polyporales</taxon>
        <taxon>Meruliaceae</taxon>
        <taxon>Phlebia</taxon>
    </lineage>
</organism>
<keyword evidence="2" id="KW-1185">Reference proteome</keyword>
<proteinExistence type="predicted"/>
<reference evidence="1" key="1">
    <citation type="submission" date="2022-07" db="EMBL/GenBank/DDBJ databases">
        <title>Genome Sequence of Phlebia brevispora.</title>
        <authorList>
            <person name="Buettner E."/>
        </authorList>
    </citation>
    <scope>NUCLEOTIDE SEQUENCE</scope>
    <source>
        <strain evidence="1">MPL23</strain>
    </source>
</reference>
<comment type="caution">
    <text evidence="1">The sequence shown here is derived from an EMBL/GenBank/DDBJ whole genome shotgun (WGS) entry which is preliminary data.</text>
</comment>
<evidence type="ECO:0000313" key="2">
    <source>
        <dbReference type="Proteomes" id="UP001148662"/>
    </source>
</evidence>
<dbReference type="Proteomes" id="UP001148662">
    <property type="component" value="Unassembled WGS sequence"/>
</dbReference>
<gene>
    <name evidence="1" type="ORF">NM688_g5507</name>
</gene>
<protein>
    <submittedName>
        <fullName evidence="1">Uncharacterized protein</fullName>
    </submittedName>
</protein>
<accession>A0ACC1SUS9</accession>
<sequence>MICRHDIPLLVANVDTPGERQKYVIAAVEWLFELIPPHATVGILYDIGCTTHRSVQLYPFLPDSVTDRIQWATSAMHAYGHQWACQLVYAPRFQNGLGHTDGEGVERLWSKLRVIISVSRTSGRWKRLWLVDRHIQAIGETGLSDLGTNIDRRLRRAGEQAAANLEALRSCEVEEIELRRQWQLQKDEQTSVQSHAPARLKKDLHAILTLQAEVDRLEDVISSTQTSLKNVDFARSSGGMPDLAKLKQTQLAFASQVEALYASVNVDYLPGVLRNHPLEFVHMLVLAREQKISLRSRLNSHFHEWALLDQAAGGRDLAIGTKAHQETRKKIAKRKPTIVSGLKRYNERCGKLRDLRPSWSRFPIPSPLPIDFVALRDDARLMEDVWIDPSGDAEAPRWLEDMEVRNGITAMHKYDRAIDEKKRCSEEAENMCRWFGLELTAIEVAIRLPQNAPYLHLLHARREQHLLRRHGWRTSLVSRFRYDYHLRSSVEVADAICGIHHPLPLQWLAPSVLPEGFLAMEDEEIDADGYDLGDDDAECSDLKKTLIADFMEDRLEKDTIDDVLDILSQPSVPADEESDSDSDVFVPPSPTRRAYRPGPDKKSVAYSGLSIGETSCQWVLPRPYATHTFPELFSTCWIPIPAAEISRPRSSKLDGHQIHFSIDDIARLSNPDGWLNDVCINGCALVLRHFYGIPSRLCALFSTYAITCVRKQNLDSLKRSIARLRWQESDVWLIPIHQEHRKHWTMVAVLISTKTIYHFDSFAEEACWLEDINDTMRLLKFLHGEDSAMPLDGWSAYPLSITPHQTNEHDCGLWVLATMLAFLKGYEMTGLSEVDMPKFRHYLLNLIARL</sequence>
<dbReference type="EMBL" id="JANHOG010001021">
    <property type="protein sequence ID" value="KAJ3546524.1"/>
    <property type="molecule type" value="Genomic_DNA"/>
</dbReference>
<name>A0ACC1SUS9_9APHY</name>